<accession>A0ABZ1YSW6</accession>
<feature type="compositionally biased region" description="Low complexity" evidence="1">
    <location>
        <begin position="62"/>
        <end position="74"/>
    </location>
</feature>
<keyword evidence="2" id="KW-0472">Membrane</keyword>
<dbReference type="EMBL" id="CP109441">
    <property type="protein sequence ID" value="WUV46113.1"/>
    <property type="molecule type" value="Genomic_DNA"/>
</dbReference>
<sequence>MGVVTVREEQAIQRLTDRLVDDYPVDRVQSVVGTARQRFEGHPVREFVPILIERIARRELESSTTEAESESVAAQPNPLQQPDPARGMSRIVASGGKLVADKRLMALAAAVVVVVLALVVAFAVRQPDQPAPASATAALTTVHGVVGSEKMAFFEDPRVVEALARKGVKAEVDPAGSRQIATSIDLGKYDFAFPSSAPAAERIQRVRNISTKYTPFSSPMAIATFQPIADLLTAAGVVRPGPVPTFDMARYLELVRNDVEWDKLRDNTVYPVHKNILVSTTDPRTSNSAAMYLAIASHVANDNTIVQGPAAEQAVLPTVSRLFVRQGYTENSTDGPFREYLAAGMGPTPMVWIYEAQFVEATVRGQIKPGMMLTYPSPTVVSQHTLVPLTAPGDRIGRLLTTDPDLQRLAAEHGFRASDPSQFAKVTADTHVPVPGDVIDVIDTPTIDTLEHLIDSVTKSYN</sequence>
<keyword evidence="2" id="KW-0812">Transmembrane</keyword>
<dbReference type="NCBIfam" id="NF046112">
    <property type="entry name" value="MSMEG_6209_Nter"/>
    <property type="match status" value="1"/>
</dbReference>
<keyword evidence="2" id="KW-1133">Transmembrane helix</keyword>
<keyword evidence="4" id="KW-1185">Reference proteome</keyword>
<evidence type="ECO:0008006" key="5">
    <source>
        <dbReference type="Google" id="ProtNLM"/>
    </source>
</evidence>
<dbReference type="Proteomes" id="UP001432062">
    <property type="component" value="Chromosome"/>
</dbReference>
<feature type="transmembrane region" description="Helical" evidence="2">
    <location>
        <begin position="104"/>
        <end position="124"/>
    </location>
</feature>
<reference evidence="3" key="1">
    <citation type="submission" date="2022-10" db="EMBL/GenBank/DDBJ databases">
        <title>The complete genomes of actinobacterial strains from the NBC collection.</title>
        <authorList>
            <person name="Joergensen T.S."/>
            <person name="Alvarez Arevalo M."/>
            <person name="Sterndorff E.B."/>
            <person name="Faurdal D."/>
            <person name="Vuksanovic O."/>
            <person name="Mourched A.-S."/>
            <person name="Charusanti P."/>
            <person name="Shaw S."/>
            <person name="Blin K."/>
            <person name="Weber T."/>
        </authorList>
    </citation>
    <scope>NUCLEOTIDE SEQUENCE</scope>
    <source>
        <strain evidence="3">NBC_01482</strain>
    </source>
</reference>
<feature type="region of interest" description="Disordered" evidence="1">
    <location>
        <begin position="62"/>
        <end position="87"/>
    </location>
</feature>
<name>A0ABZ1YSW6_9NOCA</name>
<gene>
    <name evidence="3" type="ORF">OG563_44805</name>
</gene>
<proteinExistence type="predicted"/>
<evidence type="ECO:0000313" key="3">
    <source>
        <dbReference type="EMBL" id="WUV46113.1"/>
    </source>
</evidence>
<protein>
    <recommendedName>
        <fullName evidence="5">Extracellular solute-binding protein</fullName>
    </recommendedName>
</protein>
<evidence type="ECO:0000256" key="2">
    <source>
        <dbReference type="SAM" id="Phobius"/>
    </source>
</evidence>
<evidence type="ECO:0000256" key="1">
    <source>
        <dbReference type="SAM" id="MobiDB-lite"/>
    </source>
</evidence>
<evidence type="ECO:0000313" key="4">
    <source>
        <dbReference type="Proteomes" id="UP001432062"/>
    </source>
</evidence>
<dbReference type="RefSeq" id="WP_329409686.1">
    <property type="nucleotide sequence ID" value="NZ_CP109441.1"/>
</dbReference>
<organism evidence="3 4">
    <name type="scientific">Nocardia vinacea</name>
    <dbReference type="NCBI Taxonomy" id="96468"/>
    <lineage>
        <taxon>Bacteria</taxon>
        <taxon>Bacillati</taxon>
        <taxon>Actinomycetota</taxon>
        <taxon>Actinomycetes</taxon>
        <taxon>Mycobacteriales</taxon>
        <taxon>Nocardiaceae</taxon>
        <taxon>Nocardia</taxon>
    </lineage>
</organism>